<dbReference type="GO" id="GO:0000155">
    <property type="term" value="F:phosphorelay sensor kinase activity"/>
    <property type="evidence" value="ECO:0007669"/>
    <property type="project" value="InterPro"/>
</dbReference>
<feature type="transmembrane region" description="Helical" evidence="10">
    <location>
        <begin position="288"/>
        <end position="310"/>
    </location>
</feature>
<evidence type="ECO:0000256" key="6">
    <source>
        <dbReference type="ARBA" id="ARBA00022777"/>
    </source>
</evidence>
<dbReference type="Gene3D" id="3.30.450.20">
    <property type="entry name" value="PAS domain"/>
    <property type="match status" value="1"/>
</dbReference>
<keyword evidence="10" id="KW-0472">Membrane</keyword>
<dbReference type="InterPro" id="IPR050482">
    <property type="entry name" value="Sensor_HK_TwoCompSys"/>
</dbReference>
<keyword evidence="8" id="KW-0902">Two-component regulatory system</keyword>
<dbReference type="CDD" id="cd12914">
    <property type="entry name" value="PDC1_DGC_like"/>
    <property type="match status" value="1"/>
</dbReference>
<evidence type="ECO:0000256" key="2">
    <source>
        <dbReference type="ARBA" id="ARBA00012438"/>
    </source>
</evidence>
<evidence type="ECO:0000256" key="9">
    <source>
        <dbReference type="SAM" id="Coils"/>
    </source>
</evidence>
<dbReference type="RefSeq" id="WP_200596830.1">
    <property type="nucleotide sequence ID" value="NZ_JAEPBG010000016.1"/>
</dbReference>
<evidence type="ECO:0000256" key="8">
    <source>
        <dbReference type="ARBA" id="ARBA00023012"/>
    </source>
</evidence>
<keyword evidence="10" id="KW-0812">Transmembrane</keyword>
<dbReference type="GO" id="GO:0016020">
    <property type="term" value="C:membrane"/>
    <property type="evidence" value="ECO:0007669"/>
    <property type="project" value="InterPro"/>
</dbReference>
<dbReference type="InterPro" id="IPR011712">
    <property type="entry name" value="Sig_transdc_His_kin_sub3_dim/P"/>
</dbReference>
<evidence type="ECO:0000313" key="12">
    <source>
        <dbReference type="EMBL" id="MBK4737988.1"/>
    </source>
</evidence>
<evidence type="ECO:0000256" key="7">
    <source>
        <dbReference type="ARBA" id="ARBA00022840"/>
    </source>
</evidence>
<keyword evidence="3" id="KW-0597">Phosphoprotein</keyword>
<organism evidence="12 13">
    <name type="scientific">Noviherbaspirillum pedocola</name>
    <dbReference type="NCBI Taxonomy" id="2801341"/>
    <lineage>
        <taxon>Bacteria</taxon>
        <taxon>Pseudomonadati</taxon>
        <taxon>Pseudomonadota</taxon>
        <taxon>Betaproteobacteria</taxon>
        <taxon>Burkholderiales</taxon>
        <taxon>Oxalobacteraceae</taxon>
        <taxon>Noviherbaspirillum</taxon>
    </lineage>
</organism>
<feature type="domain" description="Histidine kinase" evidence="11">
    <location>
        <begin position="407"/>
        <end position="605"/>
    </location>
</feature>
<dbReference type="Pfam" id="PF07730">
    <property type="entry name" value="HisKA_3"/>
    <property type="match status" value="1"/>
</dbReference>
<dbReference type="Gene3D" id="3.30.565.10">
    <property type="entry name" value="Histidine kinase-like ATPase, C-terminal domain"/>
    <property type="match status" value="1"/>
</dbReference>
<dbReference type="InterPro" id="IPR005467">
    <property type="entry name" value="His_kinase_dom"/>
</dbReference>
<protein>
    <recommendedName>
        <fullName evidence="2">histidine kinase</fullName>
        <ecNumber evidence="2">2.7.13.3</ecNumber>
    </recommendedName>
</protein>
<evidence type="ECO:0000256" key="3">
    <source>
        <dbReference type="ARBA" id="ARBA00022553"/>
    </source>
</evidence>
<gene>
    <name evidence="12" type="ORF">JJB74_25480</name>
</gene>
<dbReference type="PANTHER" id="PTHR24421:SF10">
    <property type="entry name" value="NITRATE_NITRITE SENSOR PROTEIN NARQ"/>
    <property type="match status" value="1"/>
</dbReference>
<evidence type="ECO:0000256" key="10">
    <source>
        <dbReference type="SAM" id="Phobius"/>
    </source>
</evidence>
<dbReference type="InterPro" id="IPR003594">
    <property type="entry name" value="HATPase_dom"/>
</dbReference>
<dbReference type="Proteomes" id="UP000622890">
    <property type="component" value="Unassembled WGS sequence"/>
</dbReference>
<sequence length="619" mass="67218">MYSRPYSPPSLQTRLCCLVLLAFLPVLVGLSLDAWQSRRHALELAYNGVADDAVLAANAQTMQLNAVSEMLTMVAISYDSIARSPGDCSVYLRRLLSGQVGFANAGVLDSNGRAVCTAISGPDGGDFSTRAYFREARETGRFTVSGLLIGNISGSRSLVFAYPRRGADGSFAGVIFVSLRDVEFAKLRLAGTKSDSSFTYFDRDGALIVTDPLDSDRPEAQLDKASMRQASQHPGEAVPSFVRSADGTVYIGALVAVAGPAGAVAYVRSTIADAIPLYAWRMGVLRRAGAASLMLMSGLVLCGIFLRRWLVHDLLQTVAFTRMAVAHPVGDVPIIARTAEMHAAMGSVIEMAQRLQDQRAQLALLHDEAYDASVRLENKRLRLSAALERLERMSAQLVNAQEQERKHLARELHDELGQRLTALKLMLHSTLPHEAPGSPGWHTAEREVSELIAQVRAISVSLRPPALDLFPLEVAVRQMLERHFSGSAIDVDFEAAGVPETLDETRKITAYRLVQESLTNITRHAAATRVVVEMNGGEHGDELEIIVRDNGRGFDVDTAEDASRALASSGLCGMRERVELLGGSLQIISRIGQGTRVLACLPIKQTSKQEEHEKEHIAG</sequence>
<keyword evidence="5" id="KW-0547">Nucleotide-binding</keyword>
<dbReference type="EMBL" id="JAEPBG010000016">
    <property type="protein sequence ID" value="MBK4737988.1"/>
    <property type="molecule type" value="Genomic_DNA"/>
</dbReference>
<dbReference type="AlphaFoldDB" id="A0A934SYL4"/>
<evidence type="ECO:0000256" key="1">
    <source>
        <dbReference type="ARBA" id="ARBA00000085"/>
    </source>
</evidence>
<dbReference type="PANTHER" id="PTHR24421">
    <property type="entry name" value="NITRATE/NITRITE SENSOR PROTEIN NARX-RELATED"/>
    <property type="match status" value="1"/>
</dbReference>
<dbReference type="InterPro" id="IPR036890">
    <property type="entry name" value="HATPase_C_sf"/>
</dbReference>
<evidence type="ECO:0000256" key="5">
    <source>
        <dbReference type="ARBA" id="ARBA00022741"/>
    </source>
</evidence>
<comment type="catalytic activity">
    <reaction evidence="1">
        <text>ATP + protein L-histidine = ADP + protein N-phospho-L-histidine.</text>
        <dbReference type="EC" id="2.7.13.3"/>
    </reaction>
</comment>
<dbReference type="PROSITE" id="PS50109">
    <property type="entry name" value="HIS_KIN"/>
    <property type="match status" value="1"/>
</dbReference>
<keyword evidence="9" id="KW-0175">Coiled coil</keyword>
<dbReference type="Gene3D" id="1.20.5.1930">
    <property type="match status" value="1"/>
</dbReference>
<dbReference type="SMART" id="SM00387">
    <property type="entry name" value="HATPase_c"/>
    <property type="match status" value="1"/>
</dbReference>
<dbReference type="GO" id="GO:0046983">
    <property type="term" value="F:protein dimerization activity"/>
    <property type="evidence" value="ECO:0007669"/>
    <property type="project" value="InterPro"/>
</dbReference>
<dbReference type="GO" id="GO:0005524">
    <property type="term" value="F:ATP binding"/>
    <property type="evidence" value="ECO:0007669"/>
    <property type="project" value="UniProtKB-KW"/>
</dbReference>
<dbReference type="EC" id="2.7.13.3" evidence="2"/>
<proteinExistence type="predicted"/>
<evidence type="ECO:0000313" key="13">
    <source>
        <dbReference type="Proteomes" id="UP000622890"/>
    </source>
</evidence>
<feature type="coiled-coil region" evidence="9">
    <location>
        <begin position="373"/>
        <end position="410"/>
    </location>
</feature>
<dbReference type="Pfam" id="PF02518">
    <property type="entry name" value="HATPase_c"/>
    <property type="match status" value="1"/>
</dbReference>
<keyword evidence="7" id="KW-0067">ATP-binding</keyword>
<dbReference type="SUPFAM" id="SSF55874">
    <property type="entry name" value="ATPase domain of HSP90 chaperone/DNA topoisomerase II/histidine kinase"/>
    <property type="match status" value="1"/>
</dbReference>
<keyword evidence="4" id="KW-0808">Transferase</keyword>
<comment type="caution">
    <text evidence="12">The sequence shown here is derived from an EMBL/GenBank/DDBJ whole genome shotgun (WGS) entry which is preliminary data.</text>
</comment>
<keyword evidence="10" id="KW-1133">Transmembrane helix</keyword>
<evidence type="ECO:0000256" key="4">
    <source>
        <dbReference type="ARBA" id="ARBA00022679"/>
    </source>
</evidence>
<accession>A0A934SYL4</accession>
<keyword evidence="13" id="KW-1185">Reference proteome</keyword>
<evidence type="ECO:0000259" key="11">
    <source>
        <dbReference type="PROSITE" id="PS50109"/>
    </source>
</evidence>
<name>A0A934SYL4_9BURK</name>
<keyword evidence="6" id="KW-0418">Kinase</keyword>
<reference evidence="12" key="1">
    <citation type="submission" date="2021-01" db="EMBL/GenBank/DDBJ databases">
        <title>Genome sequence of strain Noviherbaspirillum sp. DKR-6.</title>
        <authorList>
            <person name="Chaudhary D.K."/>
        </authorList>
    </citation>
    <scope>NUCLEOTIDE SEQUENCE</scope>
    <source>
        <strain evidence="12">DKR-6</strain>
    </source>
</reference>
<dbReference type="CDD" id="cd16917">
    <property type="entry name" value="HATPase_UhpB-NarQ-NarX-like"/>
    <property type="match status" value="1"/>
</dbReference>